<protein>
    <submittedName>
        <fullName evidence="3">DUF2236 domain-containing protein</fullName>
    </submittedName>
</protein>
<evidence type="ECO:0000256" key="1">
    <source>
        <dbReference type="SAM" id="MobiDB-lite"/>
    </source>
</evidence>
<feature type="domain" description="ER-bound oxygenase mpaB/mpaB'/Rubber oxygenase catalytic" evidence="2">
    <location>
        <begin position="88"/>
        <end position="316"/>
    </location>
</feature>
<dbReference type="AlphaFoldDB" id="A0A6H9WPC6"/>
<dbReference type="PANTHER" id="PTHR36151:SF3">
    <property type="entry name" value="ER-BOUND OXYGENASE MPAB_MPAB'_RUBBER OXYGENASE CATALYTIC DOMAIN-CONTAINING PROTEIN"/>
    <property type="match status" value="1"/>
</dbReference>
<evidence type="ECO:0000259" key="2">
    <source>
        <dbReference type="Pfam" id="PF09995"/>
    </source>
</evidence>
<dbReference type="OrthoDB" id="3422701at2"/>
<reference evidence="3 4" key="1">
    <citation type="submission" date="2019-09" db="EMBL/GenBank/DDBJ databases">
        <title>Phylogeny of genus Pseudoclavibacter and closely related genus.</title>
        <authorList>
            <person name="Li Y."/>
        </authorList>
    </citation>
    <scope>NUCLEOTIDE SEQUENCE [LARGE SCALE GENOMIC DNA]</scope>
    <source>
        <strain evidence="3 4">EGI 60007</strain>
    </source>
</reference>
<name>A0A6H9WPC6_9MICO</name>
<evidence type="ECO:0000313" key="3">
    <source>
        <dbReference type="EMBL" id="KAB1649958.1"/>
    </source>
</evidence>
<dbReference type="GO" id="GO:0016491">
    <property type="term" value="F:oxidoreductase activity"/>
    <property type="evidence" value="ECO:0007669"/>
    <property type="project" value="InterPro"/>
</dbReference>
<dbReference type="InterPro" id="IPR018713">
    <property type="entry name" value="MPAB/Lcp_cat_dom"/>
</dbReference>
<accession>A0A6H9WPC6</accession>
<evidence type="ECO:0000313" key="4">
    <source>
        <dbReference type="Proteomes" id="UP000431744"/>
    </source>
</evidence>
<gene>
    <name evidence="3" type="ORF">F8O04_06965</name>
</gene>
<dbReference type="EMBL" id="WBJY01000001">
    <property type="protein sequence ID" value="KAB1649958.1"/>
    <property type="molecule type" value="Genomic_DNA"/>
</dbReference>
<dbReference type="PANTHER" id="PTHR36151">
    <property type="entry name" value="BLR2777 PROTEIN"/>
    <property type="match status" value="1"/>
</dbReference>
<keyword evidence="4" id="KW-1185">Reference proteome</keyword>
<sequence>MFAPSAPRSSNATCCAGRRSCSERCSAQTRPQIRSVRSSCSARSSRSRTRSVRCVRSSRRARATSTVAGDAATAGRPEGDADARSLTRRVTSEGIVITGGACAILLQLADPRVARGVRRHSDFAAAPTRRLLHTLTYVSAIVHGDARDIEGVVRDVERAHAPVHGGDGSGAAAGVAYDANEPDAQLWVAATLFWAARAMHRRAFGSLSAADQERLLRGFAPIATALRVPPRAWPASVSAFDAWFDERVSTARVTDDARAAFAQLRRPGGAEWWVRATLPLAWQLGLAMLPTGVRRQFAPAWGRKHRFVVELALAVAVPAYRMLPRRVRTLPVRVLLRELRRPRNECPGVASAVPGYHDQHAIRTEGQ</sequence>
<comment type="caution">
    <text evidence="3">The sequence shown here is derived from an EMBL/GenBank/DDBJ whole genome shotgun (WGS) entry which is preliminary data.</text>
</comment>
<dbReference type="Pfam" id="PF09995">
    <property type="entry name" value="MPAB_Lcp_cat"/>
    <property type="match status" value="1"/>
</dbReference>
<dbReference type="Proteomes" id="UP000431744">
    <property type="component" value="Unassembled WGS sequence"/>
</dbReference>
<proteinExistence type="predicted"/>
<feature type="region of interest" description="Disordered" evidence="1">
    <location>
        <begin position="56"/>
        <end position="84"/>
    </location>
</feature>
<organism evidence="3 4">
    <name type="scientific">Pseudoclavibacter endophyticus</name>
    <dbReference type="NCBI Taxonomy" id="1778590"/>
    <lineage>
        <taxon>Bacteria</taxon>
        <taxon>Bacillati</taxon>
        <taxon>Actinomycetota</taxon>
        <taxon>Actinomycetes</taxon>
        <taxon>Micrococcales</taxon>
        <taxon>Microbacteriaceae</taxon>
        <taxon>Pseudoclavibacter</taxon>
    </lineage>
</organism>